<feature type="transmembrane region" description="Helical" evidence="1">
    <location>
        <begin position="130"/>
        <end position="154"/>
    </location>
</feature>
<name>B0N5E7_9FIRM</name>
<keyword evidence="1" id="KW-0472">Membrane</keyword>
<comment type="caution">
    <text evidence="2">The sequence shown here is derived from an EMBL/GenBank/DDBJ whole genome shotgun (WGS) entry which is preliminary data.</text>
</comment>
<dbReference type="eggNOG" id="ENOG502Z8J5">
    <property type="taxonomic scope" value="Bacteria"/>
</dbReference>
<feature type="transmembrane region" description="Helical" evidence="1">
    <location>
        <begin position="89"/>
        <end position="109"/>
    </location>
</feature>
<feature type="transmembrane region" description="Helical" evidence="1">
    <location>
        <begin position="318"/>
        <end position="336"/>
    </location>
</feature>
<accession>B0N5E7</accession>
<feature type="transmembrane region" description="Helical" evidence="1">
    <location>
        <begin position="202"/>
        <end position="222"/>
    </location>
</feature>
<gene>
    <name evidence="2" type="ORF">CLORAM_01861</name>
</gene>
<evidence type="ECO:0000256" key="1">
    <source>
        <dbReference type="SAM" id="Phobius"/>
    </source>
</evidence>
<dbReference type="AlphaFoldDB" id="B0N5E7"/>
<reference evidence="2" key="1">
    <citation type="submission" date="2007-11" db="EMBL/GenBank/DDBJ databases">
        <authorList>
            <person name="Fulton L."/>
            <person name="Clifton S."/>
            <person name="Fulton B."/>
            <person name="Xu J."/>
            <person name="Minx P."/>
            <person name="Pepin K.H."/>
            <person name="Johnson M."/>
            <person name="Thiruvilangam P."/>
            <person name="Bhonagiri V."/>
            <person name="Nash W.E."/>
            <person name="Mardis E.R."/>
            <person name="Wilson R.K."/>
        </authorList>
    </citation>
    <scope>NUCLEOTIDE SEQUENCE [LARGE SCALE GENOMIC DNA]</scope>
    <source>
        <strain evidence="2">DSM 1402</strain>
    </source>
</reference>
<keyword evidence="1" id="KW-1133">Transmembrane helix</keyword>
<proteinExistence type="predicted"/>
<feature type="transmembrane region" description="Helical" evidence="1">
    <location>
        <begin position="228"/>
        <end position="246"/>
    </location>
</feature>
<dbReference type="HOGENOM" id="CLU_035701_0_0_9"/>
<keyword evidence="1" id="KW-0812">Transmembrane</keyword>
<evidence type="ECO:0000313" key="2">
    <source>
        <dbReference type="EMBL" id="EDS18315.1"/>
    </source>
</evidence>
<keyword evidence="3" id="KW-1185">Reference proteome</keyword>
<protein>
    <submittedName>
        <fullName evidence="2">Uncharacterized protein</fullName>
    </submittedName>
</protein>
<feature type="transmembrane region" description="Helical" evidence="1">
    <location>
        <begin position="160"/>
        <end position="182"/>
    </location>
</feature>
<feature type="transmembrane region" description="Helical" evidence="1">
    <location>
        <begin position="49"/>
        <end position="77"/>
    </location>
</feature>
<feature type="transmembrane region" description="Helical" evidence="1">
    <location>
        <begin position="404"/>
        <end position="423"/>
    </location>
</feature>
<feature type="transmembrane region" description="Helical" evidence="1">
    <location>
        <begin position="429"/>
        <end position="457"/>
    </location>
</feature>
<dbReference type="EMBL" id="ABFX02000006">
    <property type="protein sequence ID" value="EDS18315.1"/>
    <property type="molecule type" value="Genomic_DNA"/>
</dbReference>
<reference evidence="2" key="2">
    <citation type="submission" date="2014-06" db="EMBL/GenBank/DDBJ databases">
        <title>Draft genome sequence of Clostridium ramosum(DSM 1402).</title>
        <authorList>
            <person name="Sudarsanam P."/>
            <person name="Ley R."/>
            <person name="Guruge J."/>
            <person name="Turnbaugh P.J."/>
            <person name="Mahowald M."/>
            <person name="Liep D."/>
            <person name="Gordon J."/>
        </authorList>
    </citation>
    <scope>NUCLEOTIDE SEQUENCE</scope>
    <source>
        <strain evidence="2">DSM 1402</strain>
    </source>
</reference>
<evidence type="ECO:0000313" key="3">
    <source>
        <dbReference type="Proteomes" id="UP000005798"/>
    </source>
</evidence>
<organism evidence="2 3">
    <name type="scientific">Thomasclavelia ramosa DSM 1402</name>
    <dbReference type="NCBI Taxonomy" id="445974"/>
    <lineage>
        <taxon>Bacteria</taxon>
        <taxon>Bacillati</taxon>
        <taxon>Bacillota</taxon>
        <taxon>Erysipelotrichia</taxon>
        <taxon>Erysipelotrichales</taxon>
        <taxon>Coprobacillaceae</taxon>
        <taxon>Thomasclavelia</taxon>
    </lineage>
</organism>
<sequence length="526" mass="61270">MKIMLDTFLISFRLKNTYRVNSIIYMFKQIPIIRRVLPMSLYKNQSLKIFVTILNTIWEIISVFLGKIIYFAIMLIIPLNFMNVFNFRAMLQLLFFLSLGGAFFNTGMFDPSKDKYYAVILMKMDGREFVLSQYLYTLFRHYVGYMTAFMILSFTLQYPFWLSYILPLFIIGLKLMAVSAYLKDFKRNRKVRSENNNSPAIIGFSIGCLLVGYALIFSNLIIPIKMMLIVLIILSILAVILMSYVLKYDDYHQLSHKLLKNIDSLLNTDTQDIINDSYHKMITLEADTKSNKTGFEYFNELFMQRHKKILWKTAKRQTYMIAFIIVVIIGILFYDVETQKDANNAMTSILPFFVFIMYLLNTAKNITQAMFVNCDHSMLTYSFYRIPKNILILFKIRLREIVKINLLPAVVLALGYMAILFICGGIDQAFLAFISFISIISMSIFFSTHYLILYYLLQPYNAHTEVKSPIYSTIISLTYIICYAFTKLELPILSFGIVCILFCIGYCVIACILVLKWAGNTFKIRN</sequence>
<feature type="transmembrane region" description="Helical" evidence="1">
    <location>
        <begin position="342"/>
        <end position="360"/>
    </location>
</feature>
<dbReference type="Proteomes" id="UP000005798">
    <property type="component" value="Unassembled WGS sequence"/>
</dbReference>
<feature type="transmembrane region" description="Helical" evidence="1">
    <location>
        <begin position="492"/>
        <end position="515"/>
    </location>
</feature>
<feature type="transmembrane region" description="Helical" evidence="1">
    <location>
        <begin position="469"/>
        <end position="486"/>
    </location>
</feature>